<feature type="modified residue" description="4-aspartylphosphate" evidence="8">
    <location>
        <position position="51"/>
    </location>
</feature>
<keyword evidence="2" id="KW-0963">Cytoplasm</keyword>
<dbReference type="PANTHER" id="PTHR48111">
    <property type="entry name" value="REGULATOR OF RPOS"/>
    <property type="match status" value="1"/>
</dbReference>
<feature type="domain" description="OmpR/PhoB-type" evidence="11">
    <location>
        <begin position="127"/>
        <end position="226"/>
    </location>
</feature>
<reference evidence="12 13" key="1">
    <citation type="submission" date="2024-04" db="EMBL/GenBank/DDBJ databases">
        <title>Novel species of the genus Ideonella isolated from streams.</title>
        <authorList>
            <person name="Lu H."/>
        </authorList>
    </citation>
    <scope>NUCLEOTIDE SEQUENCE [LARGE SCALE GENOMIC DNA]</scope>
    <source>
        <strain evidence="12 13">DXS29W</strain>
    </source>
</reference>
<keyword evidence="13" id="KW-1185">Reference proteome</keyword>
<dbReference type="PROSITE" id="PS50110">
    <property type="entry name" value="RESPONSE_REGULATORY"/>
    <property type="match status" value="1"/>
</dbReference>
<dbReference type="SMART" id="SM00862">
    <property type="entry name" value="Trans_reg_C"/>
    <property type="match status" value="1"/>
</dbReference>
<evidence type="ECO:0000256" key="9">
    <source>
        <dbReference type="PROSITE-ProRule" id="PRU01091"/>
    </source>
</evidence>
<evidence type="ECO:0000256" key="7">
    <source>
        <dbReference type="ARBA" id="ARBA00023163"/>
    </source>
</evidence>
<dbReference type="Pfam" id="PF00486">
    <property type="entry name" value="Trans_reg_C"/>
    <property type="match status" value="1"/>
</dbReference>
<evidence type="ECO:0000313" key="12">
    <source>
        <dbReference type="EMBL" id="MEK8029358.1"/>
    </source>
</evidence>
<dbReference type="Proteomes" id="UP001371218">
    <property type="component" value="Unassembled WGS sequence"/>
</dbReference>
<dbReference type="PROSITE" id="PS51755">
    <property type="entry name" value="OMPR_PHOB"/>
    <property type="match status" value="1"/>
</dbReference>
<dbReference type="RefSeq" id="WP_341423698.1">
    <property type="nucleotide sequence ID" value="NZ_JBBUTG010000001.1"/>
</dbReference>
<dbReference type="InterPro" id="IPR011006">
    <property type="entry name" value="CheY-like_superfamily"/>
</dbReference>
<evidence type="ECO:0000256" key="8">
    <source>
        <dbReference type="PROSITE-ProRule" id="PRU00169"/>
    </source>
</evidence>
<evidence type="ECO:0000256" key="6">
    <source>
        <dbReference type="ARBA" id="ARBA00023125"/>
    </source>
</evidence>
<accession>A0ABU9BIP2</accession>
<dbReference type="InterPro" id="IPR036388">
    <property type="entry name" value="WH-like_DNA-bd_sf"/>
</dbReference>
<proteinExistence type="predicted"/>
<name>A0ABU9BIP2_9BURK</name>
<evidence type="ECO:0000259" key="11">
    <source>
        <dbReference type="PROSITE" id="PS51755"/>
    </source>
</evidence>
<dbReference type="PANTHER" id="PTHR48111:SF35">
    <property type="entry name" value="TRANSCRIPTIONAL REGULATORY PROTEIN QSEB"/>
    <property type="match status" value="1"/>
</dbReference>
<sequence length="260" mass="29063">MQVACLIADDLVFQDVRRRLSAHHFSCARCSTDVDLLRGLQHAGADVGLIDVGWAGAQEQEHLLAWLEARRDRHTPVVMQMADARSTHVARSLEAGAADVVTRGTDALELAARLHAAIRRYRGKLEAPILRACGFELDRHEGSLRDHGEEVLLTPREFALAWLLFSHLGDCVSRRTISLSVWGVGADISNRTMEQHVHSLRKKLQLGVDRGVQLRAVYGKGYQLVHQRQERQEPQERQVAEGHPGYTDRFLFGATAGDSR</sequence>
<keyword evidence="7" id="KW-0804">Transcription</keyword>
<comment type="caution">
    <text evidence="12">The sequence shown here is derived from an EMBL/GenBank/DDBJ whole genome shotgun (WGS) entry which is preliminary data.</text>
</comment>
<dbReference type="SUPFAM" id="SSF52172">
    <property type="entry name" value="CheY-like"/>
    <property type="match status" value="1"/>
</dbReference>
<comment type="subcellular location">
    <subcellularLocation>
        <location evidence="1">Cytoplasm</location>
    </subcellularLocation>
</comment>
<evidence type="ECO:0000256" key="1">
    <source>
        <dbReference type="ARBA" id="ARBA00004496"/>
    </source>
</evidence>
<dbReference type="SUPFAM" id="SSF46894">
    <property type="entry name" value="C-terminal effector domain of the bipartite response regulators"/>
    <property type="match status" value="1"/>
</dbReference>
<evidence type="ECO:0000259" key="10">
    <source>
        <dbReference type="PROSITE" id="PS50110"/>
    </source>
</evidence>
<dbReference type="EMBL" id="JBBUTG010000001">
    <property type="protein sequence ID" value="MEK8029358.1"/>
    <property type="molecule type" value="Genomic_DNA"/>
</dbReference>
<keyword evidence="4" id="KW-0902">Two-component regulatory system</keyword>
<keyword evidence="5" id="KW-0805">Transcription regulation</keyword>
<evidence type="ECO:0000313" key="13">
    <source>
        <dbReference type="Proteomes" id="UP001371218"/>
    </source>
</evidence>
<gene>
    <name evidence="12" type="ORF">AACH06_00880</name>
</gene>
<protein>
    <submittedName>
        <fullName evidence="12">Response regulator transcription factor</fullName>
    </submittedName>
</protein>
<dbReference type="Gene3D" id="1.10.10.10">
    <property type="entry name" value="Winged helix-like DNA-binding domain superfamily/Winged helix DNA-binding domain"/>
    <property type="match status" value="1"/>
</dbReference>
<organism evidence="12 13">
    <name type="scientific">Ideonella lacteola</name>
    <dbReference type="NCBI Taxonomy" id="2984193"/>
    <lineage>
        <taxon>Bacteria</taxon>
        <taxon>Pseudomonadati</taxon>
        <taxon>Pseudomonadota</taxon>
        <taxon>Betaproteobacteria</taxon>
        <taxon>Burkholderiales</taxon>
        <taxon>Sphaerotilaceae</taxon>
        <taxon>Ideonella</taxon>
    </lineage>
</organism>
<dbReference type="InterPro" id="IPR001867">
    <property type="entry name" value="OmpR/PhoB-type_DNA-bd"/>
</dbReference>
<dbReference type="InterPro" id="IPR001789">
    <property type="entry name" value="Sig_transdc_resp-reg_receiver"/>
</dbReference>
<dbReference type="InterPro" id="IPR039420">
    <property type="entry name" value="WalR-like"/>
</dbReference>
<keyword evidence="6 9" id="KW-0238">DNA-binding</keyword>
<dbReference type="CDD" id="cd00383">
    <property type="entry name" value="trans_reg_C"/>
    <property type="match status" value="1"/>
</dbReference>
<evidence type="ECO:0000256" key="4">
    <source>
        <dbReference type="ARBA" id="ARBA00023012"/>
    </source>
</evidence>
<keyword evidence="3 8" id="KW-0597">Phosphoprotein</keyword>
<dbReference type="Gene3D" id="3.40.50.2300">
    <property type="match status" value="1"/>
</dbReference>
<evidence type="ECO:0000256" key="2">
    <source>
        <dbReference type="ARBA" id="ARBA00022490"/>
    </source>
</evidence>
<feature type="domain" description="Response regulatory" evidence="10">
    <location>
        <begin position="2"/>
        <end position="118"/>
    </location>
</feature>
<evidence type="ECO:0000256" key="5">
    <source>
        <dbReference type="ARBA" id="ARBA00023015"/>
    </source>
</evidence>
<dbReference type="InterPro" id="IPR016032">
    <property type="entry name" value="Sig_transdc_resp-reg_C-effctor"/>
</dbReference>
<feature type="DNA-binding region" description="OmpR/PhoB-type" evidence="9">
    <location>
        <begin position="127"/>
        <end position="226"/>
    </location>
</feature>
<evidence type="ECO:0000256" key="3">
    <source>
        <dbReference type="ARBA" id="ARBA00022553"/>
    </source>
</evidence>